<proteinExistence type="predicted"/>
<sequence length="114" mass="11783">MRSAKAAFGNPSTSSPASGTDRRRGQKSDPGSAVTAAGSTAAASSRPRPRRPWSSQLPLSLFRTHLRSLSGPVCGSPAADPGLRAGGEQRADGGARARVSHSPAPRRRVLTQKV</sequence>
<reference evidence="2" key="1">
    <citation type="submission" date="2019-04" db="EMBL/GenBank/DDBJ databases">
        <authorList>
            <person name="Alioto T."/>
            <person name="Alioto T."/>
        </authorList>
    </citation>
    <scope>NUCLEOTIDE SEQUENCE [LARGE SCALE GENOMIC DNA]</scope>
</reference>
<dbReference type="Proteomes" id="UP000335636">
    <property type="component" value="Unassembled WGS sequence"/>
</dbReference>
<keyword evidence="3" id="KW-1185">Reference proteome</keyword>
<feature type="region of interest" description="Disordered" evidence="1">
    <location>
        <begin position="1"/>
        <end position="114"/>
    </location>
</feature>
<dbReference type="EMBL" id="CABDUW010000699">
    <property type="protein sequence ID" value="VTJ73801.1"/>
    <property type="molecule type" value="Genomic_DNA"/>
</dbReference>
<comment type="caution">
    <text evidence="2">The sequence shown here is derived from an EMBL/GenBank/DDBJ whole genome shotgun (WGS) entry which is preliminary data.</text>
</comment>
<gene>
    <name evidence="2" type="ORF">MONAX_5E046999</name>
</gene>
<evidence type="ECO:0000256" key="1">
    <source>
        <dbReference type="SAM" id="MobiDB-lite"/>
    </source>
</evidence>
<evidence type="ECO:0000313" key="3">
    <source>
        <dbReference type="Proteomes" id="UP000335636"/>
    </source>
</evidence>
<dbReference type="AlphaFoldDB" id="A0A5E4BXT3"/>
<evidence type="ECO:0000313" key="2">
    <source>
        <dbReference type="EMBL" id="VTJ73801.1"/>
    </source>
</evidence>
<accession>A0A5E4BXT3</accession>
<feature type="compositionally biased region" description="Low complexity" evidence="1">
    <location>
        <begin position="30"/>
        <end position="46"/>
    </location>
</feature>
<protein>
    <submittedName>
        <fullName evidence="2">Uncharacterized protein</fullName>
    </submittedName>
</protein>
<feature type="compositionally biased region" description="Basic residues" evidence="1">
    <location>
        <begin position="104"/>
        <end position="114"/>
    </location>
</feature>
<organism evidence="2 3">
    <name type="scientific">Marmota monax</name>
    <name type="common">Woodchuck</name>
    <dbReference type="NCBI Taxonomy" id="9995"/>
    <lineage>
        <taxon>Eukaryota</taxon>
        <taxon>Metazoa</taxon>
        <taxon>Chordata</taxon>
        <taxon>Craniata</taxon>
        <taxon>Vertebrata</taxon>
        <taxon>Euteleostomi</taxon>
        <taxon>Mammalia</taxon>
        <taxon>Eutheria</taxon>
        <taxon>Euarchontoglires</taxon>
        <taxon>Glires</taxon>
        <taxon>Rodentia</taxon>
        <taxon>Sciuromorpha</taxon>
        <taxon>Sciuridae</taxon>
        <taxon>Xerinae</taxon>
        <taxon>Marmotini</taxon>
        <taxon>Marmota</taxon>
    </lineage>
</organism>
<name>A0A5E4BXT3_MARMO</name>